<dbReference type="InterPro" id="IPR021410">
    <property type="entry name" value="FAF"/>
</dbReference>
<proteinExistence type="inferred from homology"/>
<reference evidence="4" key="1">
    <citation type="submission" date="2023-05" db="EMBL/GenBank/DDBJ databases">
        <title>Nepenthes gracilis genome sequencing.</title>
        <authorList>
            <person name="Fukushima K."/>
        </authorList>
    </citation>
    <scope>NUCLEOTIDE SEQUENCE</scope>
    <source>
        <strain evidence="4">SING2019-196</strain>
    </source>
</reference>
<evidence type="ECO:0000313" key="4">
    <source>
        <dbReference type="EMBL" id="GMG98403.1"/>
    </source>
</evidence>
<comment type="similarity">
    <text evidence="1">Belongs to the fantastic four family.</text>
</comment>
<name>A0AAD3P5Y8_NEPGR</name>
<feature type="domain" description="FAF" evidence="3">
    <location>
        <begin position="273"/>
        <end position="324"/>
    </location>
</feature>
<comment type="caution">
    <text evidence="4">The sequence shown here is derived from an EMBL/GenBank/DDBJ whole genome shotgun (WGS) entry which is preliminary data.</text>
</comment>
<feature type="compositionally biased region" description="Polar residues" evidence="2">
    <location>
        <begin position="96"/>
        <end position="107"/>
    </location>
</feature>
<gene>
    <name evidence="4" type="ORF">Nepgr_000243</name>
</gene>
<evidence type="ECO:0000256" key="2">
    <source>
        <dbReference type="SAM" id="MobiDB-lite"/>
    </source>
</evidence>
<organism evidence="4 5">
    <name type="scientific">Nepenthes gracilis</name>
    <name type="common">Slender pitcher plant</name>
    <dbReference type="NCBI Taxonomy" id="150966"/>
    <lineage>
        <taxon>Eukaryota</taxon>
        <taxon>Viridiplantae</taxon>
        <taxon>Streptophyta</taxon>
        <taxon>Embryophyta</taxon>
        <taxon>Tracheophyta</taxon>
        <taxon>Spermatophyta</taxon>
        <taxon>Magnoliopsida</taxon>
        <taxon>eudicotyledons</taxon>
        <taxon>Gunneridae</taxon>
        <taxon>Pentapetalae</taxon>
        <taxon>Caryophyllales</taxon>
        <taxon>Nepenthaceae</taxon>
        <taxon>Nepenthes</taxon>
    </lineage>
</organism>
<dbReference type="PANTHER" id="PTHR33155">
    <property type="entry name" value="FANTASTIC FOUR-LIKE PROTEIN (DUF3049)"/>
    <property type="match status" value="1"/>
</dbReference>
<protein>
    <recommendedName>
        <fullName evidence="3">FAF domain-containing protein</fullName>
    </recommendedName>
</protein>
<feature type="compositionally biased region" description="Acidic residues" evidence="2">
    <location>
        <begin position="347"/>
        <end position="379"/>
    </location>
</feature>
<dbReference type="PANTHER" id="PTHR33155:SF3">
    <property type="entry name" value="PROTEIN FAF-LIKE, CHLOROPLASTIC"/>
    <property type="match status" value="1"/>
</dbReference>
<evidence type="ECO:0000259" key="3">
    <source>
        <dbReference type="Pfam" id="PF11250"/>
    </source>
</evidence>
<dbReference type="EMBL" id="BSYO01000001">
    <property type="protein sequence ID" value="GMG98403.1"/>
    <property type="molecule type" value="Genomic_DNA"/>
</dbReference>
<dbReference type="Proteomes" id="UP001279734">
    <property type="component" value="Unassembled WGS sequence"/>
</dbReference>
<feature type="region of interest" description="Disordered" evidence="2">
    <location>
        <begin position="96"/>
        <end position="128"/>
    </location>
</feature>
<evidence type="ECO:0000313" key="5">
    <source>
        <dbReference type="Proteomes" id="UP001279734"/>
    </source>
</evidence>
<keyword evidence="5" id="KW-1185">Reference proteome</keyword>
<evidence type="ECO:0000256" key="1">
    <source>
        <dbReference type="ARBA" id="ARBA00008690"/>
    </source>
</evidence>
<feature type="region of interest" description="Disordered" evidence="2">
    <location>
        <begin position="347"/>
        <end position="380"/>
    </location>
</feature>
<dbReference type="AlphaFoldDB" id="A0AAD3P5Y8"/>
<accession>A0AAD3P5Y8</accession>
<dbReference type="Pfam" id="PF11250">
    <property type="entry name" value="FAF"/>
    <property type="match status" value="1"/>
</dbReference>
<dbReference type="InterPro" id="IPR046431">
    <property type="entry name" value="FAF_dom"/>
</dbReference>
<sequence length="563" mass="62627">MGIQLIVPSFQLHASRKPVNFFSPTCRARAEMSGCLSKSLGSSSSYSLKTDHEEQLKAEQDTVSILGCDCDGAARSGATPLRRTLSADMSSKTWLTQNGFSPSKNIASSDEEEEVTNSSSSSGGKERECREGSCQDIWSLIQEEQRKKKIEGPCRLDAWSSILSEKANGDFVASKSSLPPPYVHPLARRSASSLSEKSLEICTESLGSETGSGGFLSYPLSHPGESEVEKAGVEEEEGEYSRPFDGEKLRVVRHNYAYNYSTCSRRAPPRSIPPPLPSLAQRDGCDVHMCSHRQNGRLVVEAITVPSQNCFRAQRQDGRLLLTLANTNFTEEKDIEGEENEIINEATENELEEIKEEEDEEEEEVETNEEEAEEEEEESIVVRENKAAKELAIIMESVSRPPTAVMNMRKLFSITKSSAWPCKFNKVVTTLVEAEEEEDEEVDEAALPPRPRVPRLLPKSPATAAAAAATFNAYKYYWQSKSAAAVVLKPLSQQTPPLKPSHSDNCKFVLAHNYNYQGKSKEQRELVVVKGKEAEYLVPLLRGCKEQRRRSLIFWEPDCIAIT</sequence>